<feature type="domain" description="DUF4332" evidence="1">
    <location>
        <begin position="21"/>
        <end position="141"/>
    </location>
</feature>
<sequence length="144" mass="16032">MNAPSSAQPITPCFWPLEQLPGLSAKHYSQLSDLGLETTADLLKTITPMPKRIEYGQKLRLPLQVLNKWIALSDLARLESIGCQYNGLLLHAGVASVAQLSQMSAPQLHRQVLKLQVSLMQRRDLCPSVDKVAQWIYEAKKING</sequence>
<gene>
    <name evidence="2" type="ORF">PMG25_00275</name>
</gene>
<evidence type="ECO:0000313" key="2">
    <source>
        <dbReference type="EMBL" id="MDJ1172524.1"/>
    </source>
</evidence>
<evidence type="ECO:0000313" key="3">
    <source>
        <dbReference type="Proteomes" id="UP001235849"/>
    </source>
</evidence>
<protein>
    <submittedName>
        <fullName evidence="2">DUF4332 domain-containing protein</fullName>
    </submittedName>
</protein>
<accession>A0ABT7B047</accession>
<dbReference type="InterPro" id="IPR025567">
    <property type="entry name" value="DUF4332"/>
</dbReference>
<keyword evidence="3" id="KW-1185">Reference proteome</keyword>
<dbReference type="Proteomes" id="UP001235849">
    <property type="component" value="Unassembled WGS sequence"/>
</dbReference>
<proteinExistence type="predicted"/>
<organism evidence="2 3">
    <name type="scientific">Roseofilum capinflatum BLCC-M114</name>
    <dbReference type="NCBI Taxonomy" id="3022440"/>
    <lineage>
        <taxon>Bacteria</taxon>
        <taxon>Bacillati</taxon>
        <taxon>Cyanobacteriota</taxon>
        <taxon>Cyanophyceae</taxon>
        <taxon>Desertifilales</taxon>
        <taxon>Desertifilaceae</taxon>
        <taxon>Roseofilum</taxon>
        <taxon>Roseofilum capinflatum</taxon>
    </lineage>
</organism>
<name>A0ABT7B047_9CYAN</name>
<evidence type="ECO:0000259" key="1">
    <source>
        <dbReference type="Pfam" id="PF14229"/>
    </source>
</evidence>
<dbReference type="EMBL" id="JAQOSO010000001">
    <property type="protein sequence ID" value="MDJ1172524.1"/>
    <property type="molecule type" value="Genomic_DNA"/>
</dbReference>
<dbReference type="RefSeq" id="WP_283764912.1">
    <property type="nucleotide sequence ID" value="NZ_JAQOSO010000001.1"/>
</dbReference>
<comment type="caution">
    <text evidence="2">The sequence shown here is derived from an EMBL/GenBank/DDBJ whole genome shotgun (WGS) entry which is preliminary data.</text>
</comment>
<dbReference type="Pfam" id="PF14229">
    <property type="entry name" value="DUF4332"/>
    <property type="match status" value="1"/>
</dbReference>
<reference evidence="2 3" key="1">
    <citation type="submission" date="2023-01" db="EMBL/GenBank/DDBJ databases">
        <title>Novel diversity within Roseofilum (Cyanobacteria; Desertifilaceae) from marine benthic mats with descriptions of four novel species.</title>
        <authorList>
            <person name="Wang Y."/>
            <person name="Berthold D.E."/>
            <person name="Hu J."/>
            <person name="Lefler F.W."/>
            <person name="Laughinghouse H.D. IV."/>
        </authorList>
    </citation>
    <scope>NUCLEOTIDE SEQUENCE [LARGE SCALE GENOMIC DNA]</scope>
    <source>
        <strain evidence="2 3">BLCC-M114</strain>
    </source>
</reference>